<evidence type="ECO:0000256" key="4">
    <source>
        <dbReference type="ARBA" id="ARBA00022723"/>
    </source>
</evidence>
<keyword evidence="8" id="KW-0694">RNA-binding</keyword>
<dbReference type="InterPro" id="IPR039537">
    <property type="entry name" value="Retrotran_Ty1/copia-like"/>
</dbReference>
<comment type="caution">
    <text evidence="18">The sequence shown here is derived from an EMBL/GenBank/DDBJ whole genome shotgun (WGS) entry which is preliminary data.</text>
</comment>
<dbReference type="PROSITE" id="PS50994">
    <property type="entry name" value="INTEGRASE"/>
    <property type="match status" value="1"/>
</dbReference>
<evidence type="ECO:0000256" key="10">
    <source>
        <dbReference type="ARBA" id="ARBA00022918"/>
    </source>
</evidence>
<keyword evidence="7" id="KW-0460">Magnesium</keyword>
<dbReference type="GO" id="GO:0004519">
    <property type="term" value="F:endonuclease activity"/>
    <property type="evidence" value="ECO:0007669"/>
    <property type="project" value="UniProtKB-KW"/>
</dbReference>
<evidence type="ECO:0000256" key="15">
    <source>
        <dbReference type="ARBA" id="ARBA00049244"/>
    </source>
</evidence>
<dbReference type="InterPro" id="IPR043502">
    <property type="entry name" value="DNA/RNA_pol_sf"/>
</dbReference>
<dbReference type="GO" id="GO:0032196">
    <property type="term" value="P:transposition"/>
    <property type="evidence" value="ECO:0007669"/>
    <property type="project" value="UniProtKB-KW"/>
</dbReference>
<dbReference type="PANTHER" id="PTHR42648:SF11">
    <property type="entry name" value="TRANSPOSON TY4-P GAG-POL POLYPROTEIN"/>
    <property type="match status" value="1"/>
</dbReference>
<evidence type="ECO:0000256" key="16">
    <source>
        <dbReference type="SAM" id="MobiDB-lite"/>
    </source>
</evidence>
<dbReference type="AlphaFoldDB" id="A0A511KM27"/>
<feature type="compositionally biased region" description="Low complexity" evidence="16">
    <location>
        <begin position="76"/>
        <end position="91"/>
    </location>
</feature>
<feature type="compositionally biased region" description="Pro residues" evidence="16">
    <location>
        <begin position="119"/>
        <end position="131"/>
    </location>
</feature>
<keyword evidence="12" id="KW-0233">DNA recombination</keyword>
<reference evidence="18 19" key="1">
    <citation type="submission" date="2019-07" db="EMBL/GenBank/DDBJ databases">
        <title>Rhodotorula toruloides NBRC10032 genome sequencing.</title>
        <authorList>
            <person name="Shida Y."/>
            <person name="Takaku H."/>
            <person name="Ogasawara W."/>
            <person name="Mori K."/>
        </authorList>
    </citation>
    <scope>NUCLEOTIDE SEQUENCE [LARGE SCALE GENOMIC DNA]</scope>
    <source>
        <strain evidence="18 19">NBRC10032</strain>
    </source>
</reference>
<feature type="region of interest" description="Disordered" evidence="16">
    <location>
        <begin position="217"/>
        <end position="247"/>
    </location>
</feature>
<evidence type="ECO:0000256" key="5">
    <source>
        <dbReference type="ARBA" id="ARBA00022759"/>
    </source>
</evidence>
<evidence type="ECO:0000256" key="11">
    <source>
        <dbReference type="ARBA" id="ARBA00022932"/>
    </source>
</evidence>
<proteinExistence type="predicted"/>
<feature type="compositionally biased region" description="Low complexity" evidence="16">
    <location>
        <begin position="224"/>
        <end position="236"/>
    </location>
</feature>
<keyword evidence="1" id="KW-0815">Transposition</keyword>
<protein>
    <submittedName>
        <fullName evidence="18">Gag-Pol polyprotein</fullName>
    </submittedName>
</protein>
<dbReference type="PANTHER" id="PTHR42648">
    <property type="entry name" value="TRANSPOSASE, PUTATIVE-RELATED"/>
    <property type="match status" value="1"/>
</dbReference>
<keyword evidence="4" id="KW-0479">Metal-binding</keyword>
<dbReference type="GO" id="GO:0006310">
    <property type="term" value="P:DNA recombination"/>
    <property type="evidence" value="ECO:0007669"/>
    <property type="project" value="UniProtKB-KW"/>
</dbReference>
<name>A0A511KM27_RHOTO</name>
<dbReference type="GO" id="GO:0003723">
    <property type="term" value="F:RNA binding"/>
    <property type="evidence" value="ECO:0007669"/>
    <property type="project" value="UniProtKB-KW"/>
</dbReference>
<feature type="region of interest" description="Disordered" evidence="16">
    <location>
        <begin position="165"/>
        <end position="187"/>
    </location>
</feature>
<dbReference type="SUPFAM" id="SSF53098">
    <property type="entry name" value="Ribonuclease H-like"/>
    <property type="match status" value="1"/>
</dbReference>
<evidence type="ECO:0000256" key="1">
    <source>
        <dbReference type="ARBA" id="ARBA00022578"/>
    </source>
</evidence>
<dbReference type="EMBL" id="BJWK01000015">
    <property type="protein sequence ID" value="GEM11438.1"/>
    <property type="molecule type" value="Genomic_DNA"/>
</dbReference>
<dbReference type="GO" id="GO:0005634">
    <property type="term" value="C:nucleus"/>
    <property type="evidence" value="ECO:0007669"/>
    <property type="project" value="UniProtKB-ARBA"/>
</dbReference>
<evidence type="ECO:0000259" key="17">
    <source>
        <dbReference type="PROSITE" id="PS50994"/>
    </source>
</evidence>
<dbReference type="InterPro" id="IPR036397">
    <property type="entry name" value="RNaseH_sf"/>
</dbReference>
<evidence type="ECO:0000256" key="12">
    <source>
        <dbReference type="ARBA" id="ARBA00023172"/>
    </source>
</evidence>
<feature type="domain" description="Integrase catalytic" evidence="17">
    <location>
        <begin position="1"/>
        <end position="74"/>
    </location>
</feature>
<accession>A0A511KM27</accession>
<keyword evidence="11" id="KW-0239">DNA-directed DNA polymerase</keyword>
<evidence type="ECO:0000256" key="6">
    <source>
        <dbReference type="ARBA" id="ARBA00022801"/>
    </source>
</evidence>
<dbReference type="InterPro" id="IPR012337">
    <property type="entry name" value="RNaseH-like_sf"/>
</dbReference>
<keyword evidence="6" id="KW-0378">Hydrolase</keyword>
<dbReference type="SUPFAM" id="SSF56672">
    <property type="entry name" value="DNA/RNA polymerases"/>
    <property type="match status" value="1"/>
</dbReference>
<dbReference type="InterPro" id="IPR013103">
    <property type="entry name" value="RVT_2"/>
</dbReference>
<evidence type="ECO:0000313" key="19">
    <source>
        <dbReference type="Proteomes" id="UP000321518"/>
    </source>
</evidence>
<organism evidence="18 19">
    <name type="scientific">Rhodotorula toruloides</name>
    <name type="common">Yeast</name>
    <name type="synonym">Rhodosporidium toruloides</name>
    <dbReference type="NCBI Taxonomy" id="5286"/>
    <lineage>
        <taxon>Eukaryota</taxon>
        <taxon>Fungi</taxon>
        <taxon>Dikarya</taxon>
        <taxon>Basidiomycota</taxon>
        <taxon>Pucciniomycotina</taxon>
        <taxon>Microbotryomycetes</taxon>
        <taxon>Sporidiobolales</taxon>
        <taxon>Sporidiobolaceae</taxon>
        <taxon>Rhodotorula</taxon>
    </lineage>
</organism>
<keyword evidence="9" id="KW-0229">DNA integration</keyword>
<dbReference type="Proteomes" id="UP000321518">
    <property type="component" value="Unassembled WGS sequence"/>
</dbReference>
<dbReference type="Pfam" id="PF07727">
    <property type="entry name" value="RVT_2"/>
    <property type="match status" value="1"/>
</dbReference>
<keyword evidence="2" id="KW-0548">Nucleotidyltransferase</keyword>
<evidence type="ECO:0000256" key="9">
    <source>
        <dbReference type="ARBA" id="ARBA00022908"/>
    </source>
</evidence>
<evidence type="ECO:0000256" key="13">
    <source>
        <dbReference type="ARBA" id="ARBA00023268"/>
    </source>
</evidence>
<dbReference type="GO" id="GO:0016787">
    <property type="term" value="F:hydrolase activity"/>
    <property type="evidence" value="ECO:0007669"/>
    <property type="project" value="UniProtKB-KW"/>
</dbReference>
<dbReference type="GO" id="GO:0046872">
    <property type="term" value="F:metal ion binding"/>
    <property type="evidence" value="ECO:0007669"/>
    <property type="project" value="UniProtKB-KW"/>
</dbReference>
<evidence type="ECO:0000256" key="7">
    <source>
        <dbReference type="ARBA" id="ARBA00022842"/>
    </source>
</evidence>
<evidence type="ECO:0000256" key="2">
    <source>
        <dbReference type="ARBA" id="ARBA00022695"/>
    </source>
</evidence>
<comment type="catalytic activity">
    <reaction evidence="15">
        <text>DNA(n) + a 2'-deoxyribonucleoside 5'-triphosphate = DNA(n+1) + diphosphate</text>
        <dbReference type="Rhea" id="RHEA:22508"/>
        <dbReference type="Rhea" id="RHEA-COMP:17339"/>
        <dbReference type="Rhea" id="RHEA-COMP:17340"/>
        <dbReference type="ChEBI" id="CHEBI:33019"/>
        <dbReference type="ChEBI" id="CHEBI:61560"/>
        <dbReference type="ChEBI" id="CHEBI:173112"/>
        <dbReference type="EC" id="2.7.7.7"/>
    </reaction>
</comment>
<evidence type="ECO:0000256" key="3">
    <source>
        <dbReference type="ARBA" id="ARBA00022722"/>
    </source>
</evidence>
<keyword evidence="10" id="KW-0695">RNA-directed DNA polymerase</keyword>
<feature type="compositionally biased region" description="Basic and acidic residues" evidence="16">
    <location>
        <begin position="173"/>
        <end position="187"/>
    </location>
</feature>
<keyword evidence="3" id="KW-0540">Nuclease</keyword>
<keyword evidence="11" id="KW-0808">Transferase</keyword>
<evidence type="ECO:0000256" key="8">
    <source>
        <dbReference type="ARBA" id="ARBA00022884"/>
    </source>
</evidence>
<evidence type="ECO:0000256" key="14">
    <source>
        <dbReference type="ARBA" id="ARBA00048173"/>
    </source>
</evidence>
<dbReference type="GO" id="GO:0003887">
    <property type="term" value="F:DNA-directed DNA polymerase activity"/>
    <property type="evidence" value="ECO:0007669"/>
    <property type="project" value="UniProtKB-KW"/>
</dbReference>
<gene>
    <name evidence="18" type="ORF">Rt10032_c15g5455</name>
</gene>
<dbReference type="Gene3D" id="3.30.420.10">
    <property type="entry name" value="Ribonuclease H-like superfamily/Ribonuclease H"/>
    <property type="match status" value="1"/>
</dbReference>
<evidence type="ECO:0000313" key="18">
    <source>
        <dbReference type="EMBL" id="GEM11438.1"/>
    </source>
</evidence>
<dbReference type="OrthoDB" id="2796844at2759"/>
<dbReference type="InterPro" id="IPR001584">
    <property type="entry name" value="Integrase_cat-core"/>
</dbReference>
<keyword evidence="13" id="KW-0511">Multifunctional enzyme</keyword>
<feature type="region of interest" description="Disordered" evidence="16">
    <location>
        <begin position="57"/>
        <end position="100"/>
    </location>
</feature>
<dbReference type="GO" id="GO:0015074">
    <property type="term" value="P:DNA integration"/>
    <property type="evidence" value="ECO:0007669"/>
    <property type="project" value="UniProtKB-KW"/>
</dbReference>
<feature type="region of interest" description="Disordered" evidence="16">
    <location>
        <begin position="114"/>
        <end position="133"/>
    </location>
</feature>
<comment type="catalytic activity">
    <reaction evidence="14">
        <text>DNA(n) + a 2'-deoxyribonucleoside 5'-triphosphate = DNA(n+1) + diphosphate</text>
        <dbReference type="Rhea" id="RHEA:22508"/>
        <dbReference type="Rhea" id="RHEA-COMP:17339"/>
        <dbReference type="Rhea" id="RHEA-COMP:17340"/>
        <dbReference type="ChEBI" id="CHEBI:33019"/>
        <dbReference type="ChEBI" id="CHEBI:61560"/>
        <dbReference type="ChEBI" id="CHEBI:173112"/>
        <dbReference type="EC" id="2.7.7.49"/>
    </reaction>
</comment>
<sequence length="509" mass="55467">MLWVEPLAHKSDVMDAFVRFKAAVENESGRRIARFRSDNGGEYTSRVFNDLLAKHGIARESPPPYSPQSNRALESRAPSTPAASPAATPHAPARHGLDHMSPVTPAPWCPVFERASAPTPVPQPPATPNSPDPIDFLSNPFSVTFAEVSALIAASSDELAAADDAFSLPSSDPRNHREAMPDSDAERWRAGEADEFFSLRDDFKVFHLVEQSNVPADAKSLGASRSDPSSTSATPSRPSPSSPPFASCLPSPLVKKMHVHQADVNKAYSHGSLTEELYMRVPESINGNNYGGKVLKLDRALYGLKQAGRVWNHRIDATLTRLGYSQTASDTCIYSLREGGVYHYIALYVDDLLFVSPSLEEIARIKGGLKEEYGIKDLSVAKFILGIQIHHCPDGSLFLSQRAYLEDVLLCLGHADCRTAPTPTVPNQQLLPAPPDHTPSPEFRRRYLLAISSLMYAMLGTRVDLAHVVGVLGRHTARPDNSHWVAVARRTVLSAMRGQATGTGDVGRL</sequence>
<keyword evidence="5" id="KW-0255">Endonuclease</keyword>
<dbReference type="GO" id="GO:0003964">
    <property type="term" value="F:RNA-directed DNA polymerase activity"/>
    <property type="evidence" value="ECO:0007669"/>
    <property type="project" value="UniProtKB-KW"/>
</dbReference>